<protein>
    <submittedName>
        <fullName evidence="1">Uncharacterized protein</fullName>
    </submittedName>
</protein>
<reference evidence="1" key="2">
    <citation type="submission" date="2020-07" db="EMBL/GenBank/DDBJ databases">
        <authorList>
            <person name="Vera ALvarez R."/>
            <person name="Arias-Moreno D.M."/>
            <person name="Jimenez-Jacinto V."/>
            <person name="Jimenez-Bremont J.F."/>
            <person name="Swaminathan K."/>
            <person name="Moose S.P."/>
            <person name="Guerrero-Gonzalez M.L."/>
            <person name="Marino-Ramirez L."/>
            <person name="Landsman D."/>
            <person name="Rodriguez-Kessler M."/>
            <person name="Delgado-Sanchez P."/>
        </authorList>
    </citation>
    <scope>NUCLEOTIDE SEQUENCE</scope>
    <source>
        <tissue evidence="1">Cladode</tissue>
    </source>
</reference>
<proteinExistence type="predicted"/>
<dbReference type="EMBL" id="GISG01035133">
    <property type="protein sequence ID" value="MBA4621750.1"/>
    <property type="molecule type" value="Transcribed_RNA"/>
</dbReference>
<dbReference type="EMBL" id="GISG01035135">
    <property type="protein sequence ID" value="MBA4621751.1"/>
    <property type="molecule type" value="Transcribed_RNA"/>
</dbReference>
<evidence type="ECO:0000313" key="1">
    <source>
        <dbReference type="EMBL" id="MBA4621751.1"/>
    </source>
</evidence>
<dbReference type="AlphaFoldDB" id="A0A7C8YMM5"/>
<accession>A0A7C8YMM5</accession>
<name>A0A7C8YMM5_OPUST</name>
<sequence length="104" mass="12012">MYKCVSGFRVIYPQACLKSTTRVGYEVHLLLACKKIFFLHVNMLCLSFVKRSFTWKNCLFRVLPNIPVHHFSIPATSRVYYKNFQGKSSPTINGKQSTKPSSYI</sequence>
<organism evidence="1">
    <name type="scientific">Opuntia streptacantha</name>
    <name type="common">Prickly pear cactus</name>
    <name type="synonym">Opuntia cardona</name>
    <dbReference type="NCBI Taxonomy" id="393608"/>
    <lineage>
        <taxon>Eukaryota</taxon>
        <taxon>Viridiplantae</taxon>
        <taxon>Streptophyta</taxon>
        <taxon>Embryophyta</taxon>
        <taxon>Tracheophyta</taxon>
        <taxon>Spermatophyta</taxon>
        <taxon>Magnoliopsida</taxon>
        <taxon>eudicotyledons</taxon>
        <taxon>Gunneridae</taxon>
        <taxon>Pentapetalae</taxon>
        <taxon>Caryophyllales</taxon>
        <taxon>Cactineae</taxon>
        <taxon>Cactaceae</taxon>
        <taxon>Opuntioideae</taxon>
        <taxon>Opuntia</taxon>
    </lineage>
</organism>
<reference evidence="1" key="1">
    <citation type="journal article" date="2013" name="J. Plant Res.">
        <title>Effect of fungi and light on seed germination of three Opuntia species from semiarid lands of central Mexico.</title>
        <authorList>
            <person name="Delgado-Sanchez P."/>
            <person name="Jimenez-Bremont J.F."/>
            <person name="Guerrero-Gonzalez Mde L."/>
            <person name="Flores J."/>
        </authorList>
    </citation>
    <scope>NUCLEOTIDE SEQUENCE</scope>
    <source>
        <tissue evidence="1">Cladode</tissue>
    </source>
</reference>